<evidence type="ECO:0000256" key="6">
    <source>
        <dbReference type="ARBA" id="ARBA00022842"/>
    </source>
</evidence>
<comment type="caution">
    <text evidence="13">The sequence shown here is derived from an EMBL/GenBank/DDBJ whole genome shotgun (WGS) entry which is preliminary data.</text>
</comment>
<dbReference type="CDD" id="cd12830">
    <property type="entry name" value="MtCorA-like"/>
    <property type="match status" value="1"/>
</dbReference>
<comment type="catalytic activity">
    <reaction evidence="10">
        <text>Mg(2+)(in) = Mg(2+)(out)</text>
        <dbReference type="Rhea" id="RHEA:29827"/>
        <dbReference type="ChEBI" id="CHEBI:18420"/>
    </reaction>
</comment>
<keyword evidence="14" id="KW-1185">Reference proteome</keyword>
<dbReference type="Proteomes" id="UP000294558">
    <property type="component" value="Unassembled WGS sequence"/>
</dbReference>
<dbReference type="Gene3D" id="1.20.58.340">
    <property type="entry name" value="Magnesium transport protein CorA, transmembrane region"/>
    <property type="match status" value="2"/>
</dbReference>
<keyword evidence="8" id="KW-0406">Ion transport</keyword>
<feature type="transmembrane region" description="Helical" evidence="12">
    <location>
        <begin position="269"/>
        <end position="288"/>
    </location>
</feature>
<evidence type="ECO:0000256" key="12">
    <source>
        <dbReference type="SAM" id="Phobius"/>
    </source>
</evidence>
<evidence type="ECO:0000313" key="14">
    <source>
        <dbReference type="Proteomes" id="UP000294558"/>
    </source>
</evidence>
<dbReference type="PANTHER" id="PTHR46494">
    <property type="entry name" value="CORA FAMILY METAL ION TRANSPORTER (EUROFUNG)"/>
    <property type="match status" value="1"/>
</dbReference>
<evidence type="ECO:0000256" key="8">
    <source>
        <dbReference type="ARBA" id="ARBA00023065"/>
    </source>
</evidence>
<feature type="transmembrane region" description="Helical" evidence="12">
    <location>
        <begin position="300"/>
        <end position="320"/>
    </location>
</feature>
<dbReference type="GO" id="GO:0015087">
    <property type="term" value="F:cobalt ion transmembrane transporter activity"/>
    <property type="evidence" value="ECO:0007669"/>
    <property type="project" value="TreeGrafter"/>
</dbReference>
<dbReference type="InterPro" id="IPR045863">
    <property type="entry name" value="CorA_TM1_TM2"/>
</dbReference>
<keyword evidence="4" id="KW-1003">Cell membrane</keyword>
<dbReference type="PANTHER" id="PTHR46494:SF1">
    <property type="entry name" value="CORA FAMILY METAL ION TRANSPORTER (EUROFUNG)"/>
    <property type="match status" value="1"/>
</dbReference>
<dbReference type="GO" id="GO:0005886">
    <property type="term" value="C:plasma membrane"/>
    <property type="evidence" value="ECO:0007669"/>
    <property type="project" value="UniProtKB-SubCell"/>
</dbReference>
<dbReference type="GO" id="GO:0000287">
    <property type="term" value="F:magnesium ion binding"/>
    <property type="evidence" value="ECO:0007669"/>
    <property type="project" value="TreeGrafter"/>
</dbReference>
<sequence length="326" mass="36516">MGVIVDCALYDQGRRLAYDPEIDTLQQLDEHPGSFAWIGFAMPNVDELSEACDRLGISDEIDVHEILAPHRQPVLSVEGKVVHVVLRTARYVDRDEKISLGELTLLVTERAVISIRYGHASPLSKLRHELESEPELLHAGPPAVLVAIIEQVIADYSPALNGFEQDVIEVERDVFSDGGPQPVRRLFRLKSEVRTFQSPLEALPEPLARLSRLLRRFAHPDVVEDLNEAIDQLDRTVIRTRSLSNLLDAALTASLAQTSIQQNEDMRKISAWVAMAAVPTLIAGIYGMNFREMPELDSALGYPIVMAAMGLIVFGLYRFFRKNDWL</sequence>
<dbReference type="InterPro" id="IPR045861">
    <property type="entry name" value="CorA_cytoplasmic_dom"/>
</dbReference>
<comment type="function">
    <text evidence="11">Mediates influx of magnesium ions. Alternates between open and closed states. Activated by low cytoplasmic Mg(2+) levels. Inactive when cytoplasmic Mg(2+) levels are high.</text>
</comment>
<dbReference type="GO" id="GO:0050897">
    <property type="term" value="F:cobalt ion binding"/>
    <property type="evidence" value="ECO:0007669"/>
    <property type="project" value="TreeGrafter"/>
</dbReference>
<evidence type="ECO:0000256" key="10">
    <source>
        <dbReference type="ARBA" id="ARBA00034269"/>
    </source>
</evidence>
<evidence type="ECO:0000256" key="3">
    <source>
        <dbReference type="ARBA" id="ARBA00022448"/>
    </source>
</evidence>
<evidence type="ECO:0000256" key="2">
    <source>
        <dbReference type="ARBA" id="ARBA00009765"/>
    </source>
</evidence>
<reference evidence="13 14" key="1">
    <citation type="submission" date="2019-03" db="EMBL/GenBank/DDBJ databases">
        <title>Sequencing the genomes of 1000 actinobacteria strains.</title>
        <authorList>
            <person name="Klenk H.-P."/>
        </authorList>
    </citation>
    <scope>NUCLEOTIDE SEQUENCE [LARGE SCALE GENOMIC DNA]</scope>
    <source>
        <strain evidence="13 14">DSM 18936</strain>
    </source>
</reference>
<keyword evidence="3" id="KW-0813">Transport</keyword>
<comment type="subcellular location">
    <subcellularLocation>
        <location evidence="1">Cell membrane</location>
        <topology evidence="1">Multi-pass membrane protein</topology>
    </subcellularLocation>
</comment>
<dbReference type="AlphaFoldDB" id="A0A4R7I058"/>
<dbReference type="SUPFAM" id="SSF144083">
    <property type="entry name" value="Magnesium transport protein CorA, transmembrane region"/>
    <property type="match status" value="1"/>
</dbReference>
<keyword evidence="6" id="KW-0460">Magnesium</keyword>
<evidence type="ECO:0000256" key="7">
    <source>
        <dbReference type="ARBA" id="ARBA00022989"/>
    </source>
</evidence>
<evidence type="ECO:0000256" key="4">
    <source>
        <dbReference type="ARBA" id="ARBA00022475"/>
    </source>
</evidence>
<comment type="similarity">
    <text evidence="2">Belongs to the CorA metal ion transporter (MIT) (TC 1.A.35) family.</text>
</comment>
<dbReference type="SUPFAM" id="SSF143865">
    <property type="entry name" value="CorA soluble domain-like"/>
    <property type="match status" value="1"/>
</dbReference>
<name>A0A4R7I058_9ACTN</name>
<keyword evidence="9 12" id="KW-0472">Membrane</keyword>
<proteinExistence type="inferred from homology"/>
<dbReference type="EMBL" id="SOAU01000001">
    <property type="protein sequence ID" value="TDT16775.1"/>
    <property type="molecule type" value="Genomic_DNA"/>
</dbReference>
<dbReference type="GO" id="GO:0015095">
    <property type="term" value="F:magnesium ion transmembrane transporter activity"/>
    <property type="evidence" value="ECO:0007669"/>
    <property type="project" value="TreeGrafter"/>
</dbReference>
<keyword evidence="7 12" id="KW-1133">Transmembrane helix</keyword>
<dbReference type="InterPro" id="IPR002523">
    <property type="entry name" value="MgTranspt_CorA/ZnTranspt_ZntB"/>
</dbReference>
<dbReference type="Pfam" id="PF01544">
    <property type="entry name" value="CorA"/>
    <property type="match status" value="1"/>
</dbReference>
<evidence type="ECO:0000256" key="9">
    <source>
        <dbReference type="ARBA" id="ARBA00023136"/>
    </source>
</evidence>
<dbReference type="FunFam" id="1.20.58.340:FF:000004">
    <property type="entry name" value="Magnesium transport protein CorA"/>
    <property type="match status" value="1"/>
</dbReference>
<accession>A0A4R7I058</accession>
<evidence type="ECO:0000256" key="11">
    <source>
        <dbReference type="ARBA" id="ARBA00045497"/>
    </source>
</evidence>
<dbReference type="Gene3D" id="3.30.460.20">
    <property type="entry name" value="CorA soluble domain-like"/>
    <property type="match status" value="1"/>
</dbReference>
<protein>
    <submittedName>
        <fullName evidence="13">Magnesium transporter</fullName>
    </submittedName>
</protein>
<evidence type="ECO:0000313" key="13">
    <source>
        <dbReference type="EMBL" id="TDT16775.1"/>
    </source>
</evidence>
<evidence type="ECO:0000256" key="1">
    <source>
        <dbReference type="ARBA" id="ARBA00004651"/>
    </source>
</evidence>
<gene>
    <name evidence="13" type="ORF">BDK89_2373</name>
</gene>
<organism evidence="13 14">
    <name type="scientific">Ilumatobacter fluminis</name>
    <dbReference type="NCBI Taxonomy" id="467091"/>
    <lineage>
        <taxon>Bacteria</taxon>
        <taxon>Bacillati</taxon>
        <taxon>Actinomycetota</taxon>
        <taxon>Acidimicrobiia</taxon>
        <taxon>Acidimicrobiales</taxon>
        <taxon>Ilumatobacteraceae</taxon>
        <taxon>Ilumatobacter</taxon>
    </lineage>
</organism>
<evidence type="ECO:0000256" key="5">
    <source>
        <dbReference type="ARBA" id="ARBA00022692"/>
    </source>
</evidence>
<keyword evidence="5 12" id="KW-0812">Transmembrane</keyword>